<dbReference type="EMBL" id="KZ825362">
    <property type="protein sequence ID" value="RAH43454.1"/>
    <property type="molecule type" value="Genomic_DNA"/>
</dbReference>
<gene>
    <name evidence="1" type="ORF">BO95DRAFT_516323</name>
</gene>
<accession>A0ACD1G2F7</accession>
<evidence type="ECO:0000313" key="1">
    <source>
        <dbReference type="EMBL" id="RAH43454.1"/>
    </source>
</evidence>
<keyword evidence="2" id="KW-1185">Reference proteome</keyword>
<dbReference type="Proteomes" id="UP000249057">
    <property type="component" value="Unassembled WGS sequence"/>
</dbReference>
<name>A0ACD1G2F7_9EURO</name>
<protein>
    <submittedName>
        <fullName evidence="1">Uncharacterized protein</fullName>
    </submittedName>
</protein>
<evidence type="ECO:0000313" key="2">
    <source>
        <dbReference type="Proteomes" id="UP000249057"/>
    </source>
</evidence>
<reference evidence="1" key="1">
    <citation type="submission" date="2018-02" db="EMBL/GenBank/DDBJ databases">
        <title>The genomes of Aspergillus section Nigri reveals drivers in fungal speciation.</title>
        <authorList>
            <consortium name="DOE Joint Genome Institute"/>
            <person name="Vesth T.C."/>
            <person name="Nybo J."/>
            <person name="Theobald S."/>
            <person name="Brandl J."/>
            <person name="Frisvad J.C."/>
            <person name="Nielsen K.F."/>
            <person name="Lyhne E.K."/>
            <person name="Kogle M.E."/>
            <person name="Kuo A."/>
            <person name="Riley R."/>
            <person name="Clum A."/>
            <person name="Nolan M."/>
            <person name="Lipzen A."/>
            <person name="Salamov A."/>
            <person name="Henrissat B."/>
            <person name="Wiebenga A."/>
            <person name="De vries R.P."/>
            <person name="Grigoriev I.V."/>
            <person name="Mortensen U.H."/>
            <person name="Andersen M.R."/>
            <person name="Baker S.E."/>
        </authorList>
    </citation>
    <scope>NUCLEOTIDE SEQUENCE</scope>
    <source>
        <strain evidence="1">CBS 621.78</strain>
    </source>
</reference>
<proteinExistence type="predicted"/>
<organism evidence="1 2">
    <name type="scientific">Aspergillus brunneoviolaceus CBS 621.78</name>
    <dbReference type="NCBI Taxonomy" id="1450534"/>
    <lineage>
        <taxon>Eukaryota</taxon>
        <taxon>Fungi</taxon>
        <taxon>Dikarya</taxon>
        <taxon>Ascomycota</taxon>
        <taxon>Pezizomycotina</taxon>
        <taxon>Eurotiomycetes</taxon>
        <taxon>Eurotiomycetidae</taxon>
        <taxon>Eurotiales</taxon>
        <taxon>Aspergillaceae</taxon>
        <taxon>Aspergillus</taxon>
        <taxon>Aspergillus subgen. Circumdati</taxon>
    </lineage>
</organism>
<sequence length="149" mass="15829">MRRRLTGPHPVAVRGLSVCNPRNPNALIFSLVGSTALGTTDDQNALFGASLPGQVAGFTLTRLHAYTNRQVGLILESGKGRTGEGLGSHYHGGLYACWPNLQAGLGWAPLNNAMSLAGGYMTVTSHPPWISPTMLNTRPEEVLGSMLFT</sequence>